<dbReference type="Pfam" id="PF00395">
    <property type="entry name" value="SLH"/>
    <property type="match status" value="1"/>
</dbReference>
<proteinExistence type="predicted"/>
<sequence>MRKAMILTLILACLLSIGGVALAANFTDVPAKHWAYDAVGQLYKAGLIDGYGDGTFRGDKPLTRYEFAFVTARALENYHKANVEQRALLDKLSVEFATELNNIGVRLTKLEKNQPNIKFTGSLRVRYNITDYTAPSTKTSDVYGQYNLRLEAAAKVDDNTTFNARFMSKVPDKKNLNFNIWQKFGEAGQSTETGTSTYGNAAIDRAYFQTKIGTVNAAVGRQPLKVDDLNFLFAGEIFNYDGVKANFKIDNLKVALTYGRFIKGANYLDARKNDITQFNNLFGDLDVRGADVRSNLGKLKWALSYYNFKNPERNLDALKWSIANLEYDFDNRFSLTGQLSHNAGVNFGTAGGGRNMYVLKAKYGNQTLGKKGDNNIVVQYVNAQANSVFNRLTNLPANSGMLLPDVVDYKEYIYQYNYAFSKNFTSTLEYAKVQAASNKDNNDKNQFRFITSVFF</sequence>
<evidence type="ECO:0000259" key="2">
    <source>
        <dbReference type="PROSITE" id="PS51272"/>
    </source>
</evidence>
<reference evidence="3" key="1">
    <citation type="submission" date="2024-05" db="EMBL/GenBank/DDBJ databases">
        <title>Isolation and characterization of Sporomusa carbonis sp. nov., a carboxydotrophic hydrogenogen in the genus of Sporomusa isolated from a charcoal burning pile.</title>
        <authorList>
            <person name="Boeer T."/>
            <person name="Rosenbaum F."/>
            <person name="Eysell L."/>
            <person name="Mueller V."/>
            <person name="Daniel R."/>
            <person name="Poehlein A."/>
        </authorList>
    </citation>
    <scope>NUCLEOTIDE SEQUENCE [LARGE SCALE GENOMIC DNA]</scope>
    <source>
        <strain evidence="3">DSM 3132</strain>
    </source>
</reference>
<evidence type="ECO:0000256" key="1">
    <source>
        <dbReference type="SAM" id="SignalP"/>
    </source>
</evidence>
<dbReference type="RefSeq" id="WP_093795144.1">
    <property type="nucleotide sequence ID" value="NZ_CP155571.1"/>
</dbReference>
<feature type="signal peptide" evidence="1">
    <location>
        <begin position="1"/>
        <end position="23"/>
    </location>
</feature>
<dbReference type="EMBL" id="CP155571">
    <property type="protein sequence ID" value="XFO70893.1"/>
    <property type="molecule type" value="Genomic_DNA"/>
</dbReference>
<dbReference type="PANTHER" id="PTHR43308:SF1">
    <property type="entry name" value="OUTER MEMBRANE PROTEIN ALPHA"/>
    <property type="match status" value="1"/>
</dbReference>
<dbReference type="InterPro" id="IPR051465">
    <property type="entry name" value="Cell_Envelope_Struct_Comp"/>
</dbReference>
<name>A0ABZ3IYB9_SPOA4</name>
<keyword evidence="4" id="KW-1185">Reference proteome</keyword>
<dbReference type="PROSITE" id="PS51272">
    <property type="entry name" value="SLH"/>
    <property type="match status" value="1"/>
</dbReference>
<feature type="chain" id="PRO_5047432455" description="SLH domain-containing protein" evidence="1">
    <location>
        <begin position="24"/>
        <end position="455"/>
    </location>
</feature>
<dbReference type="PANTHER" id="PTHR43308">
    <property type="entry name" value="OUTER MEMBRANE PROTEIN ALPHA-RELATED"/>
    <property type="match status" value="1"/>
</dbReference>
<evidence type="ECO:0000313" key="3">
    <source>
        <dbReference type="EMBL" id="XFO70893.1"/>
    </source>
</evidence>
<dbReference type="SUPFAM" id="SSF56935">
    <property type="entry name" value="Porins"/>
    <property type="match status" value="1"/>
</dbReference>
<gene>
    <name evidence="3" type="ORF">SPACI_008930</name>
</gene>
<dbReference type="Proteomes" id="UP000216052">
    <property type="component" value="Chromosome"/>
</dbReference>
<feature type="domain" description="SLH" evidence="2">
    <location>
        <begin position="22"/>
        <end position="85"/>
    </location>
</feature>
<keyword evidence="1" id="KW-0732">Signal</keyword>
<evidence type="ECO:0000313" key="4">
    <source>
        <dbReference type="Proteomes" id="UP000216052"/>
    </source>
</evidence>
<protein>
    <recommendedName>
        <fullName evidence="2">SLH domain-containing protein</fullName>
    </recommendedName>
</protein>
<organism evidence="3 4">
    <name type="scientific">Sporomusa acidovorans (strain ATCC 49682 / DSM 3132 / Mol)</name>
    <dbReference type="NCBI Taxonomy" id="1123286"/>
    <lineage>
        <taxon>Bacteria</taxon>
        <taxon>Bacillati</taxon>
        <taxon>Bacillota</taxon>
        <taxon>Negativicutes</taxon>
        <taxon>Selenomonadales</taxon>
        <taxon>Sporomusaceae</taxon>
        <taxon>Sporomusa</taxon>
    </lineage>
</organism>
<dbReference type="InterPro" id="IPR001119">
    <property type="entry name" value="SLH_dom"/>
</dbReference>
<accession>A0ABZ3IYB9</accession>